<sequence length="835" mass="93594">MEQDTSISACLESPRAGESRNDRDADMGTSASSRGSESDLGGVFLFDEQRQATALLTGGHVSSHERLSSSPDALGAEPFGQPYVSRGEVDLHASDLEDPITNLPSPREPTSSSIEGPGLLTYSLPDGTKSQGRKLIDPPKSGPRFPAWVVRALKDWFADHIQHPYPTPREMETIQRQTGLSRQQIANWLANTRRRTKSKRPRAPSPFVGLRKSYANIDMTDPHGSPMSFQHMDPLQRWQNSPPEHEAVDASALAQAIYGLSPDGQSLQRSRNEDRDATTSWHNDLSASSAGTSFSSRSSLTSAYSHASHNSRRSFEHPNKSSKRRRRRITASRSIRTAGLSNLAQTSHTFQCTFCTETFKTKHSWQRHEKSLHLSLERSTCSPGGPTIKDPKTSKLACVYCAQLDPDEEHLQGHNCTACFGRLPEERTFYRKDHIQQHLKLVHNATFISWPMDLWKDESEVIRSRCGFCDFVMSHWTDRVDHLAAHFKEGKSMKDWQGDWGFENHMLDMVENAMPPYLIDYERNSPCPFTTMQGHPGTPSNAFELIKLELEYLITEHLNKNQSMPSDESLRYESCCIVVSSDVLSNGAETTAPSWLRDLLTSSESTAKRARLRPMRDPSRSWVTQLKIHGKGNIFEKCTMEDQLQNYVEISKILGNQVEDCDLQFEAHNIVARMEASSPHPCAWVQPFLSGLIYGSSGWLTSFRHRANLGSMSPSSTPRLDESSEMSDVLVTDSNHSSQPICLGMLPSDSVSKNPVNPCINTVNDSVPAIDSSHDGAKAFAKAMPLLLNDDNCYRGLVKDLSRFVVSTISRRNPDSHVPTNEELQYQARWIMFQE</sequence>
<evidence type="ECO:0000313" key="10">
    <source>
        <dbReference type="Proteomes" id="UP000722485"/>
    </source>
</evidence>
<dbReference type="InterPro" id="IPR008422">
    <property type="entry name" value="KN_HD"/>
</dbReference>
<keyword evidence="10" id="KW-1185">Reference proteome</keyword>
<reference evidence="9" key="1">
    <citation type="submission" date="2020-03" db="EMBL/GenBank/DDBJ databases">
        <title>Draft Genome Sequence of Cylindrodendrum hubeiense.</title>
        <authorList>
            <person name="Buettner E."/>
            <person name="Kellner H."/>
        </authorList>
    </citation>
    <scope>NUCLEOTIDE SEQUENCE</scope>
    <source>
        <strain evidence="9">IHI 201604</strain>
    </source>
</reference>
<feature type="compositionally biased region" description="Basic residues" evidence="6">
    <location>
        <begin position="320"/>
        <end position="330"/>
    </location>
</feature>
<feature type="compositionally biased region" description="Basic and acidic residues" evidence="6">
    <location>
        <begin position="15"/>
        <end position="26"/>
    </location>
</feature>
<comment type="subcellular location">
    <subcellularLocation>
        <location evidence="5">Nucleus</location>
    </subcellularLocation>
</comment>
<dbReference type="OrthoDB" id="10056939at2759"/>
<feature type="domain" description="C2H2-type" evidence="8">
    <location>
        <begin position="350"/>
        <end position="378"/>
    </location>
</feature>
<dbReference type="InterPro" id="IPR013087">
    <property type="entry name" value="Znf_C2H2_type"/>
</dbReference>
<dbReference type="GO" id="GO:0008270">
    <property type="term" value="F:zinc ion binding"/>
    <property type="evidence" value="ECO:0007669"/>
    <property type="project" value="UniProtKB-KW"/>
</dbReference>
<dbReference type="Gene3D" id="1.10.10.60">
    <property type="entry name" value="Homeodomain-like"/>
    <property type="match status" value="1"/>
</dbReference>
<dbReference type="GO" id="GO:0005634">
    <property type="term" value="C:nucleus"/>
    <property type="evidence" value="ECO:0007669"/>
    <property type="project" value="UniProtKB-SubCell"/>
</dbReference>
<name>A0A9P5HK78_9HYPO</name>
<dbReference type="InterPro" id="IPR009057">
    <property type="entry name" value="Homeodomain-like_sf"/>
</dbReference>
<comment type="caution">
    <text evidence="9">The sequence shown here is derived from an EMBL/GenBank/DDBJ whole genome shotgun (WGS) entry which is preliminary data.</text>
</comment>
<dbReference type="AlphaFoldDB" id="A0A9P5HK78"/>
<evidence type="ECO:0000256" key="5">
    <source>
        <dbReference type="PROSITE-ProRule" id="PRU00108"/>
    </source>
</evidence>
<dbReference type="InterPro" id="IPR001356">
    <property type="entry name" value="HD"/>
</dbReference>
<feature type="region of interest" description="Disordered" evidence="6">
    <location>
        <begin position="219"/>
        <end position="248"/>
    </location>
</feature>
<evidence type="ECO:0000256" key="2">
    <source>
        <dbReference type="ARBA" id="ARBA00023155"/>
    </source>
</evidence>
<dbReference type="InterPro" id="IPR050224">
    <property type="entry name" value="TALE_homeobox"/>
</dbReference>
<evidence type="ECO:0000256" key="6">
    <source>
        <dbReference type="SAM" id="MobiDB-lite"/>
    </source>
</evidence>
<feature type="compositionally biased region" description="Low complexity" evidence="6">
    <location>
        <begin position="286"/>
        <end position="308"/>
    </location>
</feature>
<dbReference type="PANTHER" id="PTHR11850">
    <property type="entry name" value="HOMEOBOX PROTEIN TRANSCRIPTION FACTORS"/>
    <property type="match status" value="1"/>
</dbReference>
<dbReference type="SMART" id="SM00355">
    <property type="entry name" value="ZnF_C2H2"/>
    <property type="match status" value="3"/>
</dbReference>
<evidence type="ECO:0000259" key="8">
    <source>
        <dbReference type="PROSITE" id="PS50157"/>
    </source>
</evidence>
<keyword evidence="2 5" id="KW-0371">Homeobox</keyword>
<feature type="region of interest" description="Disordered" evidence="6">
    <location>
        <begin position="96"/>
        <end position="140"/>
    </location>
</feature>
<accession>A0A9P5HK78</accession>
<dbReference type="PROSITE" id="PS50157">
    <property type="entry name" value="ZINC_FINGER_C2H2_2"/>
    <property type="match status" value="1"/>
</dbReference>
<evidence type="ECO:0000259" key="7">
    <source>
        <dbReference type="PROSITE" id="PS50071"/>
    </source>
</evidence>
<protein>
    <submittedName>
        <fullName evidence="9">Uncharacterized protein</fullName>
    </submittedName>
</protein>
<feature type="DNA-binding region" description="Homeobox" evidence="5">
    <location>
        <begin position="152"/>
        <end position="200"/>
    </location>
</feature>
<dbReference type="PROSITE" id="PS50071">
    <property type="entry name" value="HOMEOBOX_2"/>
    <property type="match status" value="1"/>
</dbReference>
<gene>
    <name evidence="9" type="ORF">G7Z17_g2163</name>
</gene>
<dbReference type="Pfam" id="PF05920">
    <property type="entry name" value="Homeobox_KN"/>
    <property type="match status" value="1"/>
</dbReference>
<dbReference type="EMBL" id="JAANBB010000020">
    <property type="protein sequence ID" value="KAF7555444.1"/>
    <property type="molecule type" value="Genomic_DNA"/>
</dbReference>
<evidence type="ECO:0000256" key="3">
    <source>
        <dbReference type="ARBA" id="ARBA00023242"/>
    </source>
</evidence>
<dbReference type="SMART" id="SM00389">
    <property type="entry name" value="HOX"/>
    <property type="match status" value="1"/>
</dbReference>
<keyword evidence="4" id="KW-0863">Zinc-finger</keyword>
<feature type="region of interest" description="Disordered" evidence="6">
    <location>
        <begin position="262"/>
        <end position="337"/>
    </location>
</feature>
<keyword evidence="1 5" id="KW-0238">DNA-binding</keyword>
<dbReference type="GO" id="GO:0003677">
    <property type="term" value="F:DNA binding"/>
    <property type="evidence" value="ECO:0007669"/>
    <property type="project" value="UniProtKB-UniRule"/>
</dbReference>
<dbReference type="CDD" id="cd00086">
    <property type="entry name" value="homeodomain"/>
    <property type="match status" value="1"/>
</dbReference>
<dbReference type="SUPFAM" id="SSF46689">
    <property type="entry name" value="Homeodomain-like"/>
    <property type="match status" value="1"/>
</dbReference>
<dbReference type="Proteomes" id="UP000722485">
    <property type="component" value="Unassembled WGS sequence"/>
</dbReference>
<feature type="region of interest" description="Disordered" evidence="6">
    <location>
        <begin position="1"/>
        <end position="82"/>
    </location>
</feature>
<feature type="domain" description="Homeobox" evidence="7">
    <location>
        <begin position="150"/>
        <end position="199"/>
    </location>
</feature>
<feature type="compositionally biased region" description="Polar residues" evidence="6">
    <location>
        <begin position="102"/>
        <end position="114"/>
    </location>
</feature>
<evidence type="ECO:0000256" key="1">
    <source>
        <dbReference type="ARBA" id="ARBA00023125"/>
    </source>
</evidence>
<keyword evidence="4" id="KW-0479">Metal-binding</keyword>
<keyword evidence="3 5" id="KW-0539">Nucleus</keyword>
<keyword evidence="4" id="KW-0862">Zinc</keyword>
<evidence type="ECO:0000256" key="4">
    <source>
        <dbReference type="PROSITE-ProRule" id="PRU00042"/>
    </source>
</evidence>
<dbReference type="PROSITE" id="PS00028">
    <property type="entry name" value="ZINC_FINGER_C2H2_1"/>
    <property type="match status" value="1"/>
</dbReference>
<evidence type="ECO:0000313" key="9">
    <source>
        <dbReference type="EMBL" id="KAF7555444.1"/>
    </source>
</evidence>
<organism evidence="9 10">
    <name type="scientific">Cylindrodendrum hubeiense</name>
    <dbReference type="NCBI Taxonomy" id="595255"/>
    <lineage>
        <taxon>Eukaryota</taxon>
        <taxon>Fungi</taxon>
        <taxon>Dikarya</taxon>
        <taxon>Ascomycota</taxon>
        <taxon>Pezizomycotina</taxon>
        <taxon>Sordariomycetes</taxon>
        <taxon>Hypocreomycetidae</taxon>
        <taxon>Hypocreales</taxon>
        <taxon>Nectriaceae</taxon>
        <taxon>Cylindrodendrum</taxon>
    </lineage>
</organism>
<dbReference type="GO" id="GO:0006355">
    <property type="term" value="P:regulation of DNA-templated transcription"/>
    <property type="evidence" value="ECO:0007669"/>
    <property type="project" value="InterPro"/>
</dbReference>
<proteinExistence type="predicted"/>